<dbReference type="HAMAP" id="MF_01363">
    <property type="entry name" value="Ribosomal_bL21"/>
    <property type="match status" value="1"/>
</dbReference>
<dbReference type="RefSeq" id="WP_024857193.1">
    <property type="nucleotide sequence ID" value="NZ_JEOB01000001.1"/>
</dbReference>
<dbReference type="Pfam" id="PF00829">
    <property type="entry name" value="Ribosomal_L21p"/>
    <property type="match status" value="1"/>
</dbReference>
<keyword evidence="4 5" id="KW-0694">RNA-binding</keyword>
<dbReference type="Proteomes" id="UP000021369">
    <property type="component" value="Unassembled WGS sequence"/>
</dbReference>
<name>A0A011V4G4_RUMAL</name>
<dbReference type="GO" id="GO:0003735">
    <property type="term" value="F:structural constituent of ribosome"/>
    <property type="evidence" value="ECO:0007669"/>
    <property type="project" value="InterPro"/>
</dbReference>
<comment type="function">
    <text evidence="4 5">This protein binds to 23S rRNA in the presence of protein L20.</text>
</comment>
<evidence type="ECO:0000256" key="3">
    <source>
        <dbReference type="ARBA" id="ARBA00023274"/>
    </source>
</evidence>
<sequence length="103" mass="11168">MYAVIETGGKQYQVKAGDELYIEKLSVNADESVTFDKVMAVGSDAGIKVGAPYVEGATVSAKVVKNGKAKKITVFTYKPKKGEKRKMGHRQPYTKVVIEAINA</sequence>
<proteinExistence type="inferred from homology"/>
<dbReference type="InterPro" id="IPR001787">
    <property type="entry name" value="Ribosomal_bL21"/>
</dbReference>
<evidence type="ECO:0000256" key="4">
    <source>
        <dbReference type="HAMAP-Rule" id="MF_01363"/>
    </source>
</evidence>
<keyword evidence="3 4" id="KW-0687">Ribonucleoprotein</keyword>
<dbReference type="PANTHER" id="PTHR21349">
    <property type="entry name" value="50S RIBOSOMAL PROTEIN L21"/>
    <property type="match status" value="1"/>
</dbReference>
<evidence type="ECO:0000256" key="5">
    <source>
        <dbReference type="RuleBase" id="RU000562"/>
    </source>
</evidence>
<dbReference type="GO" id="GO:0005840">
    <property type="term" value="C:ribosome"/>
    <property type="evidence" value="ECO:0007669"/>
    <property type="project" value="UniProtKB-KW"/>
</dbReference>
<evidence type="ECO:0000256" key="1">
    <source>
        <dbReference type="ARBA" id="ARBA00008563"/>
    </source>
</evidence>
<dbReference type="GO" id="GO:0019843">
    <property type="term" value="F:rRNA binding"/>
    <property type="evidence" value="ECO:0007669"/>
    <property type="project" value="UniProtKB-UniRule"/>
</dbReference>
<dbReference type="PANTHER" id="PTHR21349:SF0">
    <property type="entry name" value="LARGE RIBOSOMAL SUBUNIT PROTEIN BL21M"/>
    <property type="match status" value="1"/>
</dbReference>
<reference evidence="6 7" key="1">
    <citation type="submission" date="2013-06" db="EMBL/GenBank/DDBJ databases">
        <title>Rumen cellulosomics: divergent fiber-degrading strategies revealed by comparative genome-wide analysis of six Ruminococcal strains.</title>
        <authorList>
            <person name="Dassa B."/>
            <person name="Borovok I."/>
            <person name="Lamed R."/>
            <person name="Flint H."/>
            <person name="Yeoman C.J."/>
            <person name="White B."/>
            <person name="Bayer E.A."/>
        </authorList>
    </citation>
    <scope>NUCLEOTIDE SEQUENCE [LARGE SCALE GENOMIC DNA]</scope>
    <source>
        <strain evidence="6 7">SY3</strain>
    </source>
</reference>
<comment type="caution">
    <text evidence="6">The sequence shown here is derived from an EMBL/GenBank/DDBJ whole genome shotgun (WGS) entry which is preliminary data.</text>
</comment>
<evidence type="ECO:0000313" key="7">
    <source>
        <dbReference type="Proteomes" id="UP000021369"/>
    </source>
</evidence>
<dbReference type="GO" id="GO:0005737">
    <property type="term" value="C:cytoplasm"/>
    <property type="evidence" value="ECO:0007669"/>
    <property type="project" value="UniProtKB-ARBA"/>
</dbReference>
<protein>
    <recommendedName>
        <fullName evidence="4">Large ribosomal subunit protein bL21</fullName>
    </recommendedName>
</protein>
<dbReference type="OrthoDB" id="9813334at2"/>
<gene>
    <name evidence="4" type="primary">rplU</name>
    <name evidence="6" type="ORF">RASY3_00320</name>
</gene>
<dbReference type="InterPro" id="IPR028909">
    <property type="entry name" value="bL21-like"/>
</dbReference>
<evidence type="ECO:0000256" key="2">
    <source>
        <dbReference type="ARBA" id="ARBA00022980"/>
    </source>
</evidence>
<comment type="subunit">
    <text evidence="4">Part of the 50S ribosomal subunit. Contacts protein L20.</text>
</comment>
<dbReference type="NCBIfam" id="TIGR00061">
    <property type="entry name" value="L21"/>
    <property type="match status" value="1"/>
</dbReference>
<dbReference type="AlphaFoldDB" id="A0A011V4G4"/>
<dbReference type="EMBL" id="JEOB01000001">
    <property type="protein sequence ID" value="EXM40382.1"/>
    <property type="molecule type" value="Genomic_DNA"/>
</dbReference>
<evidence type="ECO:0000313" key="6">
    <source>
        <dbReference type="EMBL" id="EXM40382.1"/>
    </source>
</evidence>
<keyword evidence="2 4" id="KW-0689">Ribosomal protein</keyword>
<keyword evidence="4 5" id="KW-0699">rRNA-binding</keyword>
<organism evidence="6 7">
    <name type="scientific">Ruminococcus albus SY3</name>
    <dbReference type="NCBI Taxonomy" id="1341156"/>
    <lineage>
        <taxon>Bacteria</taxon>
        <taxon>Bacillati</taxon>
        <taxon>Bacillota</taxon>
        <taxon>Clostridia</taxon>
        <taxon>Eubacteriales</taxon>
        <taxon>Oscillospiraceae</taxon>
        <taxon>Ruminococcus</taxon>
    </lineage>
</organism>
<dbReference type="PATRIC" id="fig|1341156.4.peg.601"/>
<keyword evidence="7" id="KW-1185">Reference proteome</keyword>
<dbReference type="GO" id="GO:0006412">
    <property type="term" value="P:translation"/>
    <property type="evidence" value="ECO:0007669"/>
    <property type="project" value="UniProtKB-UniRule"/>
</dbReference>
<comment type="similarity">
    <text evidence="1 4 5">Belongs to the bacterial ribosomal protein bL21 family.</text>
</comment>
<dbReference type="InterPro" id="IPR036164">
    <property type="entry name" value="bL21-like_sf"/>
</dbReference>
<dbReference type="GO" id="GO:1990904">
    <property type="term" value="C:ribonucleoprotein complex"/>
    <property type="evidence" value="ECO:0007669"/>
    <property type="project" value="UniProtKB-KW"/>
</dbReference>
<dbReference type="SUPFAM" id="SSF141091">
    <property type="entry name" value="L21p-like"/>
    <property type="match status" value="1"/>
</dbReference>
<accession>A0A011V4G4</accession>